<evidence type="ECO:0000313" key="5">
    <source>
        <dbReference type="Proteomes" id="UP001332243"/>
    </source>
</evidence>
<dbReference type="RefSeq" id="WP_331215098.1">
    <property type="nucleotide sequence ID" value="NZ_JAZGQK010000012.1"/>
</dbReference>
<dbReference type="InterPro" id="IPR051943">
    <property type="entry name" value="TRAFAC_Dynamin-like_GTPase"/>
</dbReference>
<dbReference type="Gene3D" id="3.40.50.300">
    <property type="entry name" value="P-loop containing nucleotide triphosphate hydrolases"/>
    <property type="match status" value="1"/>
</dbReference>
<dbReference type="InterPro" id="IPR045063">
    <property type="entry name" value="Dynamin_N"/>
</dbReference>
<keyword evidence="2" id="KW-0812">Transmembrane</keyword>
<keyword evidence="2" id="KW-0472">Membrane</keyword>
<evidence type="ECO:0000313" key="4">
    <source>
        <dbReference type="EMBL" id="MEE6259993.1"/>
    </source>
</evidence>
<comment type="caution">
    <text evidence="4">The sequence shown here is derived from an EMBL/GenBank/DDBJ whole genome shotgun (WGS) entry which is preliminary data.</text>
</comment>
<dbReference type="PANTHER" id="PTHR43681">
    <property type="entry name" value="TRANSMEMBRANE GTPASE FZO"/>
    <property type="match status" value="1"/>
</dbReference>
<evidence type="ECO:0000256" key="2">
    <source>
        <dbReference type="SAM" id="Phobius"/>
    </source>
</evidence>
<name>A0ABU7RU07_9ACTN</name>
<dbReference type="SUPFAM" id="SSF52540">
    <property type="entry name" value="P-loop containing nucleoside triphosphate hydrolases"/>
    <property type="match status" value="1"/>
</dbReference>
<dbReference type="Proteomes" id="UP001332243">
    <property type="component" value="Unassembled WGS sequence"/>
</dbReference>
<evidence type="ECO:0000259" key="3">
    <source>
        <dbReference type="Pfam" id="PF00350"/>
    </source>
</evidence>
<proteinExistence type="predicted"/>
<reference evidence="4 5" key="1">
    <citation type="submission" date="2024-01" db="EMBL/GenBank/DDBJ databases">
        <title>Genome insights into Plantactinospora sonchi sp. nov.</title>
        <authorList>
            <person name="Wang L."/>
        </authorList>
    </citation>
    <scope>NUCLEOTIDE SEQUENCE [LARGE SCALE GENOMIC DNA]</scope>
    <source>
        <strain evidence="4 5">NEAU-QY2</strain>
    </source>
</reference>
<feature type="region of interest" description="Disordered" evidence="1">
    <location>
        <begin position="1"/>
        <end position="26"/>
    </location>
</feature>
<organism evidence="4 5">
    <name type="scientific">Plantactinospora sonchi</name>
    <dbReference type="NCBI Taxonomy" id="1544735"/>
    <lineage>
        <taxon>Bacteria</taxon>
        <taxon>Bacillati</taxon>
        <taxon>Actinomycetota</taxon>
        <taxon>Actinomycetes</taxon>
        <taxon>Micromonosporales</taxon>
        <taxon>Micromonosporaceae</taxon>
        <taxon>Plantactinospora</taxon>
    </lineage>
</organism>
<dbReference type="EMBL" id="JAZGQK010000012">
    <property type="protein sequence ID" value="MEE6259993.1"/>
    <property type="molecule type" value="Genomic_DNA"/>
</dbReference>
<protein>
    <submittedName>
        <fullName evidence="4">Dynamin family protein</fullName>
    </submittedName>
</protein>
<gene>
    <name evidence="4" type="ORF">V1633_16000</name>
</gene>
<evidence type="ECO:0000256" key="1">
    <source>
        <dbReference type="SAM" id="MobiDB-lite"/>
    </source>
</evidence>
<dbReference type="Pfam" id="PF00350">
    <property type="entry name" value="Dynamin_N"/>
    <property type="match status" value="1"/>
</dbReference>
<dbReference type="InterPro" id="IPR027417">
    <property type="entry name" value="P-loop_NTPase"/>
</dbReference>
<keyword evidence="5" id="KW-1185">Reference proteome</keyword>
<keyword evidence="2" id="KW-1133">Transmembrane helix</keyword>
<feature type="domain" description="Dynamin N-terminal" evidence="3">
    <location>
        <begin position="68"/>
        <end position="224"/>
    </location>
</feature>
<feature type="transmembrane region" description="Helical" evidence="2">
    <location>
        <begin position="494"/>
        <end position="523"/>
    </location>
</feature>
<dbReference type="PANTHER" id="PTHR43681:SF1">
    <property type="entry name" value="SARCALUMENIN"/>
    <property type="match status" value="1"/>
</dbReference>
<accession>A0ABU7RU07</accession>
<sequence>MSTGGTATGDQVAPTPRTRTSGDGGGAALGAALGGAVDVGLAYLRKVAPDAAAEVDQLRRRVVTRPSIVVVGETKRGKSSLVNALVGVPGLSPVDVAVTTACYLEFVPGPQAGARAWLPGRAEPVPLGLSQLRDWATPLGRLPDDQRPPRHIEVTHPAPLLQYLSLVDTPGTGGLDPAHAQIALEAAARATALLFVVDAAAPFAQPELDFLIEASKRVNLVVFGLTKVDAYPGWRTILADNRAQLQAHAPRFGSAPWFPVSARLAELARTVPPEAAGELVRQARITSLQHALVDLAGRGHLLRQANVLRTVRSELVSVDLQLGDRLRATDPDPAEAARVKQERAAVAARKRTESRQWSLALSTETQRARVEATGLLRGYVGGLQEEFLNRIDSARGDDLKGLPGQVDEALHALSVRLSADLEVRFRQVGERVLAEVFQPDELRFVLGRLNATLRHALASKPRREGGSDNMMIALSAGGMAFMAGRGAMAGASALGAGALVGGSLLIPFAGLGLGLAAGGFILYRRRVQSDRQQARMWLREVVADARAALSDEITHRFTDLQYALTLALDDAIERRLRQLDARITEIDAAAAEDQAGRARRRAATQAERDAVRARIKQVDEVLQRARVLAPTPTTETRGTGG</sequence>